<evidence type="ECO:0000313" key="3">
    <source>
        <dbReference type="EMBL" id="PSL05887.1"/>
    </source>
</evidence>
<dbReference type="RefSeq" id="WP_106536127.1">
    <property type="nucleotide sequence ID" value="NZ_ML142901.1"/>
</dbReference>
<dbReference type="InterPro" id="IPR043129">
    <property type="entry name" value="ATPase_NBD"/>
</dbReference>
<dbReference type="Gene3D" id="1.10.10.10">
    <property type="entry name" value="Winged helix-like DNA-binding domain superfamily/Winged helix DNA-binding domain"/>
    <property type="match status" value="1"/>
</dbReference>
<name>A0A2P8E916_9ACTN</name>
<dbReference type="Proteomes" id="UP000243528">
    <property type="component" value="Unassembled WGS sequence"/>
</dbReference>
<keyword evidence="3" id="KW-0808">Transferase</keyword>
<evidence type="ECO:0000313" key="4">
    <source>
        <dbReference type="Proteomes" id="UP000243528"/>
    </source>
</evidence>
<dbReference type="InterPro" id="IPR036390">
    <property type="entry name" value="WH_DNA-bd_sf"/>
</dbReference>
<reference evidence="3 4" key="1">
    <citation type="submission" date="2018-03" db="EMBL/GenBank/DDBJ databases">
        <title>Genomic Encyclopedia of Archaeal and Bacterial Type Strains, Phase II (KMG-II): from individual species to whole genera.</title>
        <authorList>
            <person name="Goeker M."/>
        </authorList>
    </citation>
    <scope>NUCLEOTIDE SEQUENCE [LARGE SCALE GENOMIC DNA]</scope>
    <source>
        <strain evidence="3 4">DSM 45211</strain>
    </source>
</reference>
<accession>A0A2P8E916</accession>
<proteinExistence type="inferred from homology"/>
<evidence type="ECO:0000259" key="2">
    <source>
        <dbReference type="Pfam" id="PF12802"/>
    </source>
</evidence>
<comment type="caution">
    <text evidence="3">The sequence shown here is derived from an EMBL/GenBank/DDBJ whole genome shotgun (WGS) entry which is preliminary data.</text>
</comment>
<dbReference type="EMBL" id="PYGE01000003">
    <property type="protein sequence ID" value="PSL05887.1"/>
    <property type="molecule type" value="Genomic_DNA"/>
</dbReference>
<feature type="domain" description="HTH marR-type" evidence="2">
    <location>
        <begin position="19"/>
        <end position="70"/>
    </location>
</feature>
<dbReference type="InterPro" id="IPR000600">
    <property type="entry name" value="ROK"/>
</dbReference>
<dbReference type="AlphaFoldDB" id="A0A2P8E916"/>
<evidence type="ECO:0000256" key="1">
    <source>
        <dbReference type="ARBA" id="ARBA00006479"/>
    </source>
</evidence>
<dbReference type="GO" id="GO:0003700">
    <property type="term" value="F:DNA-binding transcription factor activity"/>
    <property type="evidence" value="ECO:0007669"/>
    <property type="project" value="InterPro"/>
</dbReference>
<keyword evidence="4" id="KW-1185">Reference proteome</keyword>
<dbReference type="InterPro" id="IPR000835">
    <property type="entry name" value="HTH_MarR-typ"/>
</dbReference>
<dbReference type="SUPFAM" id="SSF46785">
    <property type="entry name" value="Winged helix' DNA-binding domain"/>
    <property type="match status" value="1"/>
</dbReference>
<dbReference type="SUPFAM" id="SSF53067">
    <property type="entry name" value="Actin-like ATPase domain"/>
    <property type="match status" value="1"/>
</dbReference>
<dbReference type="GO" id="GO:0016301">
    <property type="term" value="F:kinase activity"/>
    <property type="evidence" value="ECO:0007669"/>
    <property type="project" value="UniProtKB-KW"/>
</dbReference>
<gene>
    <name evidence="3" type="ORF">CLV30_10338</name>
</gene>
<comment type="similarity">
    <text evidence="1">Belongs to the ROK (NagC/XylR) family.</text>
</comment>
<dbReference type="Gene3D" id="3.30.420.40">
    <property type="match status" value="2"/>
</dbReference>
<keyword evidence="3" id="KW-0418">Kinase</keyword>
<dbReference type="Pfam" id="PF12802">
    <property type="entry name" value="MarR_2"/>
    <property type="match status" value="1"/>
</dbReference>
<dbReference type="PANTHER" id="PTHR18964">
    <property type="entry name" value="ROK (REPRESSOR, ORF, KINASE) FAMILY"/>
    <property type="match status" value="1"/>
</dbReference>
<organism evidence="3 4">
    <name type="scientific">Haloactinopolyspora alba</name>
    <dbReference type="NCBI Taxonomy" id="648780"/>
    <lineage>
        <taxon>Bacteria</taxon>
        <taxon>Bacillati</taxon>
        <taxon>Actinomycetota</taxon>
        <taxon>Actinomycetes</taxon>
        <taxon>Jiangellales</taxon>
        <taxon>Jiangellaceae</taxon>
        <taxon>Haloactinopolyspora</taxon>
    </lineage>
</organism>
<protein>
    <submittedName>
        <fullName evidence="3">Putative NBD/HSP70 family sugar kinase</fullName>
    </submittedName>
</protein>
<dbReference type="InterPro" id="IPR036388">
    <property type="entry name" value="WH-like_DNA-bd_sf"/>
</dbReference>
<dbReference type="Pfam" id="PF00480">
    <property type="entry name" value="ROK"/>
    <property type="match status" value="1"/>
</dbReference>
<dbReference type="PROSITE" id="PS01125">
    <property type="entry name" value="ROK"/>
    <property type="match status" value="1"/>
</dbReference>
<dbReference type="PANTHER" id="PTHR18964:SF173">
    <property type="entry name" value="GLUCOKINASE"/>
    <property type="match status" value="1"/>
</dbReference>
<sequence>MPAGGVGSQGALRAANRRLVLDALLESGALIQADLARRTGLSAATVSTIVHDLTAEGLLRIQDTVSSGRRARAVSLRPDAGVAVGIDIGRRHVRVVLADLSHTVLAEEESQAHLGAPASEHIALVRKLFDALLSSTGVERSAVVGVGAGLPGPIDVRDGQVGSASILPEWIGVNAAEALGDALGMPVSVDNDANLGVLAEATWGAARGHRDAVYLKIGTGVGAGLIIGGEPHRGAIGLAGEIGHLTMDENGQVCRCGNRGCLETTASSSIVLDLLARSHGDDLTVADAVAAAHGGDVACRRVIGDVGRHAGVAVANLCNLINPGIIVVGGQLAAAGEVLMDPLREAFARYAIPSVGASTQVTTGSLGRGAQSMGAVALALQSAERHLLAGGSR</sequence>
<dbReference type="OrthoDB" id="3863906at2"/>
<dbReference type="InterPro" id="IPR049874">
    <property type="entry name" value="ROK_cs"/>
</dbReference>